<name>A0A9C9ENZ3_UNCW3</name>
<dbReference type="PANTHER" id="PTHR33202">
    <property type="entry name" value="ZINC UPTAKE REGULATION PROTEIN"/>
    <property type="match status" value="1"/>
</dbReference>
<comment type="subcellular location">
    <subcellularLocation>
        <location evidence="1">Cytoplasm</location>
    </subcellularLocation>
</comment>
<keyword evidence="3" id="KW-0963">Cytoplasm</keyword>
<dbReference type="GO" id="GO:0008270">
    <property type="term" value="F:zinc ion binding"/>
    <property type="evidence" value="ECO:0007669"/>
    <property type="project" value="TreeGrafter"/>
</dbReference>
<comment type="cofactor">
    <cofactor evidence="10">
        <name>Zn(2+)</name>
        <dbReference type="ChEBI" id="CHEBI:29105"/>
    </cofactor>
    <text evidence="10">Binds 1 zinc ion per subunit.</text>
</comment>
<dbReference type="InterPro" id="IPR002481">
    <property type="entry name" value="FUR"/>
</dbReference>
<dbReference type="Pfam" id="PF01475">
    <property type="entry name" value="FUR"/>
    <property type="match status" value="1"/>
</dbReference>
<dbReference type="FunFam" id="1.10.10.10:FF:000007">
    <property type="entry name" value="Ferric uptake regulation protein"/>
    <property type="match status" value="1"/>
</dbReference>
<keyword evidence="8" id="KW-0238">DNA-binding</keyword>
<dbReference type="GO" id="GO:0005737">
    <property type="term" value="C:cytoplasm"/>
    <property type="evidence" value="ECO:0007669"/>
    <property type="project" value="UniProtKB-SubCell"/>
</dbReference>
<keyword evidence="4" id="KW-0678">Repressor</keyword>
<keyword evidence="6 10" id="KW-0862">Zinc</keyword>
<evidence type="ECO:0000256" key="2">
    <source>
        <dbReference type="ARBA" id="ARBA00007957"/>
    </source>
</evidence>
<dbReference type="Gene3D" id="1.10.10.10">
    <property type="entry name" value="Winged helix-like DNA-binding domain superfamily/Winged helix DNA-binding domain"/>
    <property type="match status" value="1"/>
</dbReference>
<keyword evidence="5 10" id="KW-0479">Metal-binding</keyword>
<evidence type="ECO:0000313" key="11">
    <source>
        <dbReference type="EMBL" id="HEC79474.1"/>
    </source>
</evidence>
<dbReference type="InterPro" id="IPR036390">
    <property type="entry name" value="WH_DNA-bd_sf"/>
</dbReference>
<feature type="binding site" evidence="10">
    <location>
        <position position="134"/>
    </location>
    <ligand>
        <name>Zn(2+)</name>
        <dbReference type="ChEBI" id="CHEBI:29105"/>
    </ligand>
</feature>
<evidence type="ECO:0000256" key="4">
    <source>
        <dbReference type="ARBA" id="ARBA00022491"/>
    </source>
</evidence>
<comment type="caution">
    <text evidence="11">The sequence shown here is derived from an EMBL/GenBank/DDBJ whole genome shotgun (WGS) entry which is preliminary data.</text>
</comment>
<keyword evidence="7" id="KW-0805">Transcription regulation</keyword>
<dbReference type="Gene3D" id="3.30.1490.190">
    <property type="match status" value="1"/>
</dbReference>
<evidence type="ECO:0000256" key="9">
    <source>
        <dbReference type="ARBA" id="ARBA00023163"/>
    </source>
</evidence>
<proteinExistence type="inferred from homology"/>
<organism evidence="11 12">
    <name type="scientific">candidate division WOR-3 bacterium</name>
    <dbReference type="NCBI Taxonomy" id="2052148"/>
    <lineage>
        <taxon>Bacteria</taxon>
        <taxon>Bacteria division WOR-3</taxon>
    </lineage>
</organism>
<dbReference type="GO" id="GO:1900376">
    <property type="term" value="P:regulation of secondary metabolite biosynthetic process"/>
    <property type="evidence" value="ECO:0007669"/>
    <property type="project" value="TreeGrafter"/>
</dbReference>
<evidence type="ECO:0000256" key="3">
    <source>
        <dbReference type="ARBA" id="ARBA00022490"/>
    </source>
</evidence>
<protein>
    <submittedName>
        <fullName evidence="11">Transcriptional repressor</fullName>
    </submittedName>
</protein>
<feature type="binding site" evidence="10">
    <location>
        <position position="92"/>
    </location>
    <ligand>
        <name>Zn(2+)</name>
        <dbReference type="ChEBI" id="CHEBI:29105"/>
    </ligand>
</feature>
<dbReference type="GO" id="GO:0003700">
    <property type="term" value="F:DNA-binding transcription factor activity"/>
    <property type="evidence" value="ECO:0007669"/>
    <property type="project" value="InterPro"/>
</dbReference>
<dbReference type="GO" id="GO:0045892">
    <property type="term" value="P:negative regulation of DNA-templated transcription"/>
    <property type="evidence" value="ECO:0007669"/>
    <property type="project" value="TreeGrafter"/>
</dbReference>
<evidence type="ECO:0000256" key="5">
    <source>
        <dbReference type="ARBA" id="ARBA00022723"/>
    </source>
</evidence>
<evidence type="ECO:0000256" key="10">
    <source>
        <dbReference type="PIRSR" id="PIRSR602481-1"/>
    </source>
</evidence>
<evidence type="ECO:0000256" key="8">
    <source>
        <dbReference type="ARBA" id="ARBA00023125"/>
    </source>
</evidence>
<dbReference type="PANTHER" id="PTHR33202:SF8">
    <property type="entry name" value="PEROXIDE-RESPONSIVE REPRESSOR PERR"/>
    <property type="match status" value="1"/>
</dbReference>
<dbReference type="AlphaFoldDB" id="A0A9C9ENZ3"/>
<comment type="similarity">
    <text evidence="2">Belongs to the Fur family.</text>
</comment>
<evidence type="ECO:0000256" key="1">
    <source>
        <dbReference type="ARBA" id="ARBA00004496"/>
    </source>
</evidence>
<evidence type="ECO:0000256" key="7">
    <source>
        <dbReference type="ARBA" id="ARBA00023015"/>
    </source>
</evidence>
<dbReference type="InterPro" id="IPR043135">
    <property type="entry name" value="Fur_C"/>
</dbReference>
<keyword evidence="9" id="KW-0804">Transcription</keyword>
<sequence length="144" mass="16435">MEKLKSRLEEKGLKPTYPRLKVIEYLSDNINSHPTVEMIYEALKGEIPTISITTIYNTLNAFLENKLVAAETITGTEIRYDIVTTPHHHFLCKICGRIIDIEISCPIFGDGKKMINGHKIEEVHGYFKGICKDCLRNKRKNSKG</sequence>
<feature type="binding site" evidence="10">
    <location>
        <position position="95"/>
    </location>
    <ligand>
        <name>Zn(2+)</name>
        <dbReference type="ChEBI" id="CHEBI:29105"/>
    </ligand>
</feature>
<accession>A0A9C9ENZ3</accession>
<dbReference type="CDD" id="cd07153">
    <property type="entry name" value="Fur_like"/>
    <property type="match status" value="1"/>
</dbReference>
<gene>
    <name evidence="11" type="ORF">ENI34_10115</name>
</gene>
<reference evidence="11" key="1">
    <citation type="journal article" date="2020" name="mSystems">
        <title>Genome- and Community-Level Interaction Insights into Carbon Utilization and Element Cycling Functions of Hydrothermarchaeota in Hydrothermal Sediment.</title>
        <authorList>
            <person name="Zhou Z."/>
            <person name="Liu Y."/>
            <person name="Xu W."/>
            <person name="Pan J."/>
            <person name="Luo Z.H."/>
            <person name="Li M."/>
        </authorList>
    </citation>
    <scope>NUCLEOTIDE SEQUENCE</scope>
    <source>
        <strain evidence="11">HyVt-388</strain>
    </source>
</reference>
<dbReference type="Proteomes" id="UP000885826">
    <property type="component" value="Unassembled WGS sequence"/>
</dbReference>
<feature type="binding site" evidence="10">
    <location>
        <position position="131"/>
    </location>
    <ligand>
        <name>Zn(2+)</name>
        <dbReference type="ChEBI" id="CHEBI:29105"/>
    </ligand>
</feature>
<evidence type="ECO:0000256" key="6">
    <source>
        <dbReference type="ARBA" id="ARBA00022833"/>
    </source>
</evidence>
<evidence type="ECO:0000313" key="12">
    <source>
        <dbReference type="Proteomes" id="UP000885826"/>
    </source>
</evidence>
<dbReference type="EMBL" id="DRIG01000102">
    <property type="protein sequence ID" value="HEC79474.1"/>
    <property type="molecule type" value="Genomic_DNA"/>
</dbReference>
<dbReference type="InterPro" id="IPR036388">
    <property type="entry name" value="WH-like_DNA-bd_sf"/>
</dbReference>
<dbReference type="GO" id="GO:0000976">
    <property type="term" value="F:transcription cis-regulatory region binding"/>
    <property type="evidence" value="ECO:0007669"/>
    <property type="project" value="TreeGrafter"/>
</dbReference>
<dbReference type="SUPFAM" id="SSF46785">
    <property type="entry name" value="Winged helix' DNA-binding domain"/>
    <property type="match status" value="1"/>
</dbReference>